<keyword evidence="1 2" id="KW-0378">Hydrolase</keyword>
<name>E4RWF6_LEAB4</name>
<evidence type="ECO:0000256" key="1">
    <source>
        <dbReference type="ARBA" id="ARBA00022801"/>
    </source>
</evidence>
<dbReference type="Proteomes" id="UP000007435">
    <property type="component" value="Chromosome"/>
</dbReference>
<dbReference type="InterPro" id="IPR052043">
    <property type="entry name" value="PolySaccharide_Degr_Enz"/>
</dbReference>
<dbReference type="eggNOG" id="COG4225">
    <property type="taxonomic scope" value="Bacteria"/>
</dbReference>
<evidence type="ECO:0000313" key="3">
    <source>
        <dbReference type="Proteomes" id="UP000007435"/>
    </source>
</evidence>
<dbReference type="InterPro" id="IPR012341">
    <property type="entry name" value="6hp_glycosidase-like_sf"/>
</dbReference>
<dbReference type="STRING" id="649349.Lbys_2353"/>
<dbReference type="EMBL" id="CP002305">
    <property type="protein sequence ID" value="ADQ18029.1"/>
    <property type="molecule type" value="Genomic_DNA"/>
</dbReference>
<reference key="1">
    <citation type="submission" date="2010-11" db="EMBL/GenBank/DDBJ databases">
        <title>The complete genome of Leadbetterella byssophila DSM 17132.</title>
        <authorList>
            <consortium name="US DOE Joint Genome Institute (JGI-PGF)"/>
            <person name="Lucas S."/>
            <person name="Copeland A."/>
            <person name="Lapidus A."/>
            <person name="Glavina del Rio T."/>
            <person name="Dalin E."/>
            <person name="Tice H."/>
            <person name="Bruce D."/>
            <person name="Goodwin L."/>
            <person name="Pitluck S."/>
            <person name="Kyrpides N."/>
            <person name="Mavromatis K."/>
            <person name="Ivanova N."/>
            <person name="Teshima H."/>
            <person name="Brettin T."/>
            <person name="Detter J.C."/>
            <person name="Han C."/>
            <person name="Tapia R."/>
            <person name="Land M."/>
            <person name="Hauser L."/>
            <person name="Markowitz V."/>
            <person name="Cheng J.-F."/>
            <person name="Hugenholtz P."/>
            <person name="Woyke T."/>
            <person name="Wu D."/>
            <person name="Tindall B."/>
            <person name="Pomrenke H.G."/>
            <person name="Brambilla E."/>
            <person name="Klenk H.-P."/>
            <person name="Eisen J.A."/>
        </authorList>
    </citation>
    <scope>NUCLEOTIDE SEQUENCE [LARGE SCALE GENOMIC DNA]</scope>
    <source>
        <strain>DSM 17132</strain>
    </source>
</reference>
<accession>E4RWF6</accession>
<dbReference type="CAZy" id="GH105">
    <property type="family name" value="Glycoside Hydrolase Family 105"/>
</dbReference>
<keyword evidence="3" id="KW-1185">Reference proteome</keyword>
<dbReference type="GO" id="GO:0016787">
    <property type="term" value="F:hydrolase activity"/>
    <property type="evidence" value="ECO:0007669"/>
    <property type="project" value="UniProtKB-KW"/>
</dbReference>
<dbReference type="Gene3D" id="1.50.10.10">
    <property type="match status" value="1"/>
</dbReference>
<dbReference type="Pfam" id="PF07470">
    <property type="entry name" value="Glyco_hydro_88"/>
    <property type="match status" value="1"/>
</dbReference>
<dbReference type="SUPFAM" id="SSF48208">
    <property type="entry name" value="Six-hairpin glycosidases"/>
    <property type="match status" value="1"/>
</dbReference>
<dbReference type="AlphaFoldDB" id="E4RWF6"/>
<dbReference type="PANTHER" id="PTHR33886">
    <property type="entry name" value="UNSATURATED RHAMNOGALACTURONAN HYDROLASE (EUROFUNG)"/>
    <property type="match status" value="1"/>
</dbReference>
<dbReference type="RefSeq" id="WP_013409070.1">
    <property type="nucleotide sequence ID" value="NC_014655.1"/>
</dbReference>
<dbReference type="OrthoDB" id="6381507at2"/>
<sequence length="400" mass="46083">MKWWILLFCFGPLFAQSDEEVLRRVADNILKQPVDQFIGVQSGKVYTSLNGVNEDLKFASPLMEWHYSNGVLDMSMLKLGRILKEKKYSEYAYNHVESGFKNGPYFQSTFKGDRRHWHWPYGQWWNFKELDDCGAMGAAVISVYAEEPKEEYLKYAERAAKHILYDQDRLEDGTLARTAPRNLTVWADDMYMSVSFLTQMGRVSKEQIYLDAAVKQVLQMTEYLWDPQKEVFYHCYYADLKRNGVAFWGRANGWICTSIILLLEVLPENHSDRPKLIQWLDKQIVGASRYQAGSGMWRQLLDKEDAYEESSVTAMYTYAIAKGVKKGWLDPKYSSIAISAWEALKKNQITTEGHFKNVCVGTGISDALSFYYNRPVGENEKHGLGLVLEAGMAIMELKSK</sequence>
<dbReference type="KEGG" id="lby:Lbys_2353"/>
<protein>
    <submittedName>
        <fullName evidence="2">Glycosyl hydrolase family 88</fullName>
    </submittedName>
</protein>
<evidence type="ECO:0000313" key="2">
    <source>
        <dbReference type="EMBL" id="ADQ18029.1"/>
    </source>
</evidence>
<organism evidence="2 3">
    <name type="scientific">Leadbetterella byssophila (strain DSM 17132 / JCM 16389 / KACC 11308 / NBRC 106382 / 4M15)</name>
    <dbReference type="NCBI Taxonomy" id="649349"/>
    <lineage>
        <taxon>Bacteria</taxon>
        <taxon>Pseudomonadati</taxon>
        <taxon>Bacteroidota</taxon>
        <taxon>Cytophagia</taxon>
        <taxon>Cytophagales</taxon>
        <taxon>Leadbetterellaceae</taxon>
        <taxon>Leadbetterella</taxon>
    </lineage>
</organism>
<dbReference type="InterPro" id="IPR008928">
    <property type="entry name" value="6-hairpin_glycosidase_sf"/>
</dbReference>
<dbReference type="InterPro" id="IPR010905">
    <property type="entry name" value="Glyco_hydro_88"/>
</dbReference>
<proteinExistence type="predicted"/>
<reference evidence="2 3" key="2">
    <citation type="journal article" date="2011" name="Stand. Genomic Sci.">
        <title>Complete genome sequence of Leadbetterella byssophila type strain (4M15).</title>
        <authorList>
            <person name="Abt B."/>
            <person name="Teshima H."/>
            <person name="Lucas S."/>
            <person name="Lapidus A."/>
            <person name="Del Rio T.G."/>
            <person name="Nolan M."/>
            <person name="Tice H."/>
            <person name="Cheng J.F."/>
            <person name="Pitluck S."/>
            <person name="Liolios K."/>
            <person name="Pagani I."/>
            <person name="Ivanova N."/>
            <person name="Mavromatis K."/>
            <person name="Pati A."/>
            <person name="Tapia R."/>
            <person name="Han C."/>
            <person name="Goodwin L."/>
            <person name="Chen A."/>
            <person name="Palaniappan K."/>
            <person name="Land M."/>
            <person name="Hauser L."/>
            <person name="Chang Y.J."/>
            <person name="Jeffries C.D."/>
            <person name="Rohde M."/>
            <person name="Goker M."/>
            <person name="Tindall B.J."/>
            <person name="Detter J.C."/>
            <person name="Woyke T."/>
            <person name="Bristow J."/>
            <person name="Eisen J.A."/>
            <person name="Markowitz V."/>
            <person name="Hugenholtz P."/>
            <person name="Klenk H.P."/>
            <person name="Kyrpides N.C."/>
        </authorList>
    </citation>
    <scope>NUCLEOTIDE SEQUENCE [LARGE SCALE GENOMIC DNA]</scope>
    <source>
        <strain evidence="3">DSM 17132 / JCM 16389 / KACC 11308 / NBRC 106382 / 4M15</strain>
    </source>
</reference>
<gene>
    <name evidence="2" type="ordered locus">Lbys_2353</name>
</gene>
<dbReference type="GO" id="GO:0005975">
    <property type="term" value="P:carbohydrate metabolic process"/>
    <property type="evidence" value="ECO:0007669"/>
    <property type="project" value="InterPro"/>
</dbReference>
<dbReference type="HOGENOM" id="CLU_048106_0_0_10"/>
<dbReference type="PANTHER" id="PTHR33886:SF8">
    <property type="entry name" value="UNSATURATED RHAMNOGALACTURONAN HYDROLASE (EUROFUNG)"/>
    <property type="match status" value="1"/>
</dbReference>